<organism evidence="9 10">
    <name type="scientific">Gonapodya prolifera (strain JEL478)</name>
    <name type="common">Monoblepharis prolifera</name>
    <dbReference type="NCBI Taxonomy" id="1344416"/>
    <lineage>
        <taxon>Eukaryota</taxon>
        <taxon>Fungi</taxon>
        <taxon>Fungi incertae sedis</taxon>
        <taxon>Chytridiomycota</taxon>
        <taxon>Chytridiomycota incertae sedis</taxon>
        <taxon>Monoblepharidomycetes</taxon>
        <taxon>Monoblepharidales</taxon>
        <taxon>Gonapodyaceae</taxon>
        <taxon>Gonapodya</taxon>
    </lineage>
</organism>
<keyword evidence="6" id="KW-0786">Thiamine pyrophosphate</keyword>
<accession>A0A139AQV6</accession>
<keyword evidence="5" id="KW-0460">Magnesium</keyword>
<dbReference type="Proteomes" id="UP000070544">
    <property type="component" value="Unassembled WGS sequence"/>
</dbReference>
<dbReference type="STRING" id="1344416.A0A139AQV6"/>
<dbReference type="GO" id="GO:0005829">
    <property type="term" value="C:cytosol"/>
    <property type="evidence" value="ECO:0007669"/>
    <property type="project" value="TreeGrafter"/>
</dbReference>
<evidence type="ECO:0000259" key="8">
    <source>
        <dbReference type="Pfam" id="PF02776"/>
    </source>
</evidence>
<keyword evidence="3" id="KW-0479">Metal-binding</keyword>
<protein>
    <recommendedName>
        <fullName evidence="8">Thiamine pyrophosphate enzyme N-terminal TPP-binding domain-containing protein</fullName>
    </recommendedName>
</protein>
<name>A0A139AQV6_GONPJ</name>
<evidence type="ECO:0000256" key="3">
    <source>
        <dbReference type="ARBA" id="ARBA00022723"/>
    </source>
</evidence>
<evidence type="ECO:0000256" key="2">
    <source>
        <dbReference type="ARBA" id="ARBA00007812"/>
    </source>
</evidence>
<feature type="domain" description="Thiamine pyrophosphate enzyme N-terminal TPP-binding" evidence="8">
    <location>
        <begin position="4"/>
        <end position="99"/>
    </location>
</feature>
<dbReference type="OrthoDB" id="3970464at2759"/>
<sequence length="99" mass="10722">ETHTVGSYLAYRMEELGITDYFAVPGDFNFSILDEILQNPRLRLVGCCNELNAAYAADGYSRARGLAFLFVTFNVGSLSCVNACAGMFAENLPVVIVSG</sequence>
<dbReference type="PANTHER" id="PTHR43452:SF1">
    <property type="entry name" value="PYRUVATE DECARBOXYLASE C186.09-RELATED"/>
    <property type="match status" value="1"/>
</dbReference>
<evidence type="ECO:0000256" key="4">
    <source>
        <dbReference type="ARBA" id="ARBA00022793"/>
    </source>
</evidence>
<dbReference type="GO" id="GO:0000949">
    <property type="term" value="P:aromatic amino acid family catabolic process to alcohol via Ehrlich pathway"/>
    <property type="evidence" value="ECO:0007669"/>
    <property type="project" value="TreeGrafter"/>
</dbReference>
<comment type="similarity">
    <text evidence="2">Belongs to the TPP enzyme family.</text>
</comment>
<reference evidence="9 10" key="1">
    <citation type="journal article" date="2015" name="Genome Biol. Evol.">
        <title>Phylogenomic analyses indicate that early fungi evolved digesting cell walls of algal ancestors of land plants.</title>
        <authorList>
            <person name="Chang Y."/>
            <person name="Wang S."/>
            <person name="Sekimoto S."/>
            <person name="Aerts A.L."/>
            <person name="Choi C."/>
            <person name="Clum A."/>
            <person name="LaButti K.M."/>
            <person name="Lindquist E.A."/>
            <person name="Yee Ngan C."/>
            <person name="Ohm R.A."/>
            <person name="Salamov A.A."/>
            <person name="Grigoriev I.V."/>
            <person name="Spatafora J.W."/>
            <person name="Berbee M.L."/>
        </authorList>
    </citation>
    <scope>NUCLEOTIDE SEQUENCE [LARGE SCALE GENOMIC DNA]</scope>
    <source>
        <strain evidence="9 10">JEL478</strain>
    </source>
</reference>
<keyword evidence="7" id="KW-0456">Lyase</keyword>
<feature type="non-terminal residue" evidence="9">
    <location>
        <position position="99"/>
    </location>
</feature>
<feature type="non-terminal residue" evidence="9">
    <location>
        <position position="1"/>
    </location>
</feature>
<dbReference type="PANTHER" id="PTHR43452">
    <property type="entry name" value="PYRUVATE DECARBOXYLASE"/>
    <property type="match status" value="1"/>
</dbReference>
<dbReference type="Gene3D" id="3.40.50.970">
    <property type="match status" value="1"/>
</dbReference>
<dbReference type="InterPro" id="IPR012110">
    <property type="entry name" value="PDC/IPDC-like"/>
</dbReference>
<dbReference type="GO" id="GO:0046872">
    <property type="term" value="F:metal ion binding"/>
    <property type="evidence" value="ECO:0007669"/>
    <property type="project" value="UniProtKB-KW"/>
</dbReference>
<proteinExistence type="inferred from homology"/>
<dbReference type="Pfam" id="PF02776">
    <property type="entry name" value="TPP_enzyme_N"/>
    <property type="match status" value="1"/>
</dbReference>
<dbReference type="InterPro" id="IPR029061">
    <property type="entry name" value="THDP-binding"/>
</dbReference>
<evidence type="ECO:0000256" key="1">
    <source>
        <dbReference type="ARBA" id="ARBA00001964"/>
    </source>
</evidence>
<keyword evidence="10" id="KW-1185">Reference proteome</keyword>
<evidence type="ECO:0000313" key="10">
    <source>
        <dbReference type="Proteomes" id="UP000070544"/>
    </source>
</evidence>
<dbReference type="AlphaFoldDB" id="A0A139AQV6"/>
<evidence type="ECO:0000256" key="7">
    <source>
        <dbReference type="ARBA" id="ARBA00023239"/>
    </source>
</evidence>
<evidence type="ECO:0000313" key="9">
    <source>
        <dbReference type="EMBL" id="KXS19137.1"/>
    </source>
</evidence>
<dbReference type="GO" id="GO:0004737">
    <property type="term" value="F:pyruvate decarboxylase activity"/>
    <property type="evidence" value="ECO:0007669"/>
    <property type="project" value="TreeGrafter"/>
</dbReference>
<evidence type="ECO:0000256" key="5">
    <source>
        <dbReference type="ARBA" id="ARBA00022842"/>
    </source>
</evidence>
<dbReference type="SUPFAM" id="SSF52518">
    <property type="entry name" value="Thiamin diphosphate-binding fold (THDP-binding)"/>
    <property type="match status" value="1"/>
</dbReference>
<dbReference type="InterPro" id="IPR012001">
    <property type="entry name" value="Thiamin_PyroP_enz_TPP-bd_dom"/>
</dbReference>
<gene>
    <name evidence="9" type="ORF">M427DRAFT_91671</name>
</gene>
<comment type="cofactor">
    <cofactor evidence="1">
        <name>thiamine diphosphate</name>
        <dbReference type="ChEBI" id="CHEBI:58937"/>
    </cofactor>
</comment>
<keyword evidence="4" id="KW-0210">Decarboxylase</keyword>
<dbReference type="GO" id="GO:0030976">
    <property type="term" value="F:thiamine pyrophosphate binding"/>
    <property type="evidence" value="ECO:0007669"/>
    <property type="project" value="InterPro"/>
</dbReference>
<evidence type="ECO:0000256" key="6">
    <source>
        <dbReference type="ARBA" id="ARBA00023052"/>
    </source>
</evidence>
<dbReference type="EMBL" id="KQ965739">
    <property type="protein sequence ID" value="KXS19137.1"/>
    <property type="molecule type" value="Genomic_DNA"/>
</dbReference>